<dbReference type="Gene3D" id="3.30.70.360">
    <property type="match status" value="1"/>
</dbReference>
<evidence type="ECO:0000256" key="2">
    <source>
        <dbReference type="PIRNR" id="PIRNR037226"/>
    </source>
</evidence>
<dbReference type="InterPro" id="IPR036264">
    <property type="entry name" value="Bact_exopeptidase_dim_dom"/>
</dbReference>
<dbReference type="Pfam" id="PF01546">
    <property type="entry name" value="Peptidase_M20"/>
    <property type="match status" value="1"/>
</dbReference>
<evidence type="ECO:0000256" key="1">
    <source>
        <dbReference type="ARBA" id="ARBA00006247"/>
    </source>
</evidence>
<dbReference type="InterPro" id="IPR052030">
    <property type="entry name" value="Peptidase_M20/M20A_hydrolases"/>
</dbReference>
<dbReference type="InParanoid" id="A0A507BHP2"/>
<dbReference type="RefSeq" id="XP_030998222.1">
    <property type="nucleotide sequence ID" value="XM_031138146.1"/>
</dbReference>
<accession>A0A507BHP2</accession>
<dbReference type="FunFam" id="3.30.70.360:FF:000004">
    <property type="entry name" value="Peptidase M20 domain-containing protein 2"/>
    <property type="match status" value="1"/>
</dbReference>
<dbReference type="SUPFAM" id="SSF53187">
    <property type="entry name" value="Zn-dependent exopeptidases"/>
    <property type="match status" value="1"/>
</dbReference>
<sequence>MTEDLEQDGFVIISHEEAGRLSGENPVPDYLSDISNYVDSIGDALWPVNKKIHDNPELNYEEYIAHEALTSFMEKRKGWKVTRSAYGMDTAWYAVYDTGKKGPVVSFNAEMDALPGIGHACGHNLIASASVAGALATVEMMRRFNIKGKVVLFGTPAEEGGGGKIRMIKAGAYREHKVDLNLISHPGIVADCALTRTTAYTRFSAVYHGRETHAAANPWLGINALDAMVAAYNGFSMLRQQTMPGDIIQGHITDGGLAPNIIHARAAGVFVVRANLQSRLDVLRGKVDRCFEAGALATGARLEVEEEQAYKDHVPNRVLGRSYARYFNALDPPSRIAEDQDVDEIRGRTSASSDQGDISYEMPSLNPGFSIRPGPQGNGPHSPDFTEASGTKDAFERSLRVGKALAGTAIDVLTQEGLLAEVKEQWRRDMEKASAGDETY</sequence>
<dbReference type="PANTHER" id="PTHR30575:SF4">
    <property type="entry name" value="PEPTIDASE M20 DOMAIN-CONTAINING PROTEIN 2"/>
    <property type="match status" value="1"/>
</dbReference>
<dbReference type="InterPro" id="IPR017144">
    <property type="entry name" value="Xaa-Arg_dipeptidase"/>
</dbReference>
<dbReference type="Proteomes" id="UP000319257">
    <property type="component" value="Unassembled WGS sequence"/>
</dbReference>
<dbReference type="CDD" id="cd05672">
    <property type="entry name" value="M20_ACY1L2-like"/>
    <property type="match status" value="1"/>
</dbReference>
<dbReference type="SUPFAM" id="SSF55031">
    <property type="entry name" value="Bacterial exopeptidase dimerisation domain"/>
    <property type="match status" value="1"/>
</dbReference>
<dbReference type="GO" id="GO:0016805">
    <property type="term" value="F:dipeptidase activity"/>
    <property type="evidence" value="ECO:0007669"/>
    <property type="project" value="InterPro"/>
</dbReference>
<dbReference type="EMBL" id="SKBQ01000017">
    <property type="protein sequence ID" value="TPX16511.1"/>
    <property type="molecule type" value="Genomic_DNA"/>
</dbReference>
<dbReference type="Gene3D" id="3.40.630.10">
    <property type="entry name" value="Zn peptidases"/>
    <property type="match status" value="1"/>
</dbReference>
<gene>
    <name evidence="4" type="ORF">E0L32_003805</name>
</gene>
<evidence type="ECO:0000256" key="3">
    <source>
        <dbReference type="SAM" id="MobiDB-lite"/>
    </source>
</evidence>
<dbReference type="InterPro" id="IPR017439">
    <property type="entry name" value="Amidohydrolase"/>
</dbReference>
<dbReference type="OrthoDB" id="6119954at2759"/>
<dbReference type="GeneID" id="41971252"/>
<comment type="similarity">
    <text evidence="1 2">Belongs to the peptidase M20A family.</text>
</comment>
<feature type="region of interest" description="Disordered" evidence="3">
    <location>
        <begin position="340"/>
        <end position="359"/>
    </location>
</feature>
<organism evidence="4 5">
    <name type="scientific">Thyridium curvatum</name>
    <dbReference type="NCBI Taxonomy" id="1093900"/>
    <lineage>
        <taxon>Eukaryota</taxon>
        <taxon>Fungi</taxon>
        <taxon>Dikarya</taxon>
        <taxon>Ascomycota</taxon>
        <taxon>Pezizomycotina</taxon>
        <taxon>Sordariomycetes</taxon>
        <taxon>Sordariomycetidae</taxon>
        <taxon>Thyridiales</taxon>
        <taxon>Thyridiaceae</taxon>
        <taxon>Thyridium</taxon>
    </lineage>
</organism>
<keyword evidence="5" id="KW-1185">Reference proteome</keyword>
<evidence type="ECO:0000313" key="4">
    <source>
        <dbReference type="EMBL" id="TPX16511.1"/>
    </source>
</evidence>
<feature type="region of interest" description="Disordered" evidence="3">
    <location>
        <begin position="368"/>
        <end position="393"/>
    </location>
</feature>
<dbReference type="PANTHER" id="PTHR30575">
    <property type="entry name" value="PEPTIDASE M20"/>
    <property type="match status" value="1"/>
</dbReference>
<comment type="caution">
    <text evidence="4">The sequence shown here is derived from an EMBL/GenBank/DDBJ whole genome shotgun (WGS) entry which is preliminary data.</text>
</comment>
<dbReference type="NCBIfam" id="TIGR01891">
    <property type="entry name" value="amidohydrolases"/>
    <property type="match status" value="1"/>
</dbReference>
<dbReference type="InterPro" id="IPR002933">
    <property type="entry name" value="Peptidase_M20"/>
</dbReference>
<evidence type="ECO:0000313" key="5">
    <source>
        <dbReference type="Proteomes" id="UP000319257"/>
    </source>
</evidence>
<name>A0A507BHP2_9PEZI</name>
<dbReference type="AlphaFoldDB" id="A0A507BHP2"/>
<proteinExistence type="inferred from homology"/>
<dbReference type="PIRSF" id="PIRSF037226">
    <property type="entry name" value="Amidohydrolase_ACY1L2_prd"/>
    <property type="match status" value="1"/>
</dbReference>
<protein>
    <recommendedName>
        <fullName evidence="2">Peptidase M20 domain-containing protein 2</fullName>
    </recommendedName>
</protein>
<reference evidence="4 5" key="1">
    <citation type="submission" date="2019-06" db="EMBL/GenBank/DDBJ databases">
        <title>Draft genome sequence of the filamentous fungus Phialemoniopsis curvata isolated from diesel fuel.</title>
        <authorList>
            <person name="Varaljay V.A."/>
            <person name="Lyon W.J."/>
            <person name="Crouch A.L."/>
            <person name="Drake C.E."/>
            <person name="Hollomon J.M."/>
            <person name="Nadeau L.J."/>
            <person name="Nunn H.S."/>
            <person name="Stevenson B.S."/>
            <person name="Bojanowski C.L."/>
            <person name="Crookes-Goodson W.J."/>
        </authorList>
    </citation>
    <scope>NUCLEOTIDE SEQUENCE [LARGE SCALE GENOMIC DNA]</scope>
    <source>
        <strain evidence="4 5">D216</strain>
    </source>
</reference>